<reference evidence="2" key="1">
    <citation type="submission" date="2023-06" db="EMBL/GenBank/DDBJ databases">
        <title>Genome-scale phylogeny and comparative genomics of the fungal order Sordariales.</title>
        <authorList>
            <consortium name="Lawrence Berkeley National Laboratory"/>
            <person name="Hensen N."/>
            <person name="Bonometti L."/>
            <person name="Westerberg I."/>
            <person name="Brannstrom I.O."/>
            <person name="Guillou S."/>
            <person name="Cros-Aarteil S."/>
            <person name="Calhoun S."/>
            <person name="Haridas S."/>
            <person name="Kuo A."/>
            <person name="Mondo S."/>
            <person name="Pangilinan J."/>
            <person name="Riley R."/>
            <person name="Labutti K."/>
            <person name="Andreopoulos B."/>
            <person name="Lipzen A."/>
            <person name="Chen C."/>
            <person name="Yanf M."/>
            <person name="Daum C."/>
            <person name="Ng V."/>
            <person name="Clum A."/>
            <person name="Steindorff A."/>
            <person name="Ohm R."/>
            <person name="Martin F."/>
            <person name="Silar P."/>
            <person name="Natvig D."/>
            <person name="Lalanne C."/>
            <person name="Gautier V."/>
            <person name="Ament-Velasquez S.L."/>
            <person name="Kruys A."/>
            <person name="Hutchinson M.I."/>
            <person name="Powell A.J."/>
            <person name="Barry K."/>
            <person name="Miller A.N."/>
            <person name="Grigoriev I.V."/>
            <person name="Debuchy R."/>
            <person name="Gladieux P."/>
            <person name="Thoren M.H."/>
            <person name="Johannesson H."/>
        </authorList>
    </citation>
    <scope>NUCLEOTIDE SEQUENCE</scope>
    <source>
        <strain evidence="2">CBS 606.72</strain>
    </source>
</reference>
<proteinExistence type="predicted"/>
<feature type="compositionally biased region" description="Pro residues" evidence="1">
    <location>
        <begin position="52"/>
        <end position="65"/>
    </location>
</feature>
<feature type="region of interest" description="Disordered" evidence="1">
    <location>
        <begin position="46"/>
        <end position="147"/>
    </location>
</feature>
<organism evidence="2 3">
    <name type="scientific">Immersiella caudata</name>
    <dbReference type="NCBI Taxonomy" id="314043"/>
    <lineage>
        <taxon>Eukaryota</taxon>
        <taxon>Fungi</taxon>
        <taxon>Dikarya</taxon>
        <taxon>Ascomycota</taxon>
        <taxon>Pezizomycotina</taxon>
        <taxon>Sordariomycetes</taxon>
        <taxon>Sordariomycetidae</taxon>
        <taxon>Sordariales</taxon>
        <taxon>Lasiosphaeriaceae</taxon>
        <taxon>Immersiella</taxon>
    </lineage>
</organism>
<feature type="compositionally biased region" description="Polar residues" evidence="1">
    <location>
        <begin position="137"/>
        <end position="147"/>
    </location>
</feature>
<dbReference type="AlphaFoldDB" id="A0AA40C3L6"/>
<dbReference type="Proteomes" id="UP001175000">
    <property type="component" value="Unassembled WGS sequence"/>
</dbReference>
<evidence type="ECO:0000313" key="3">
    <source>
        <dbReference type="Proteomes" id="UP001175000"/>
    </source>
</evidence>
<comment type="caution">
    <text evidence="2">The sequence shown here is derived from an EMBL/GenBank/DDBJ whole genome shotgun (WGS) entry which is preliminary data.</text>
</comment>
<sequence>MLSALWGPAEVVDLYLGSVATPQPIDTFCNGVDPKSLILRSTLHSSSSLPTLAPPAPQNTTPHPPSSTSAPILVNKLSSTPSTPGDISTQSPNEHSSLPSEQNSPSALHLASVTETSSWPTPPTSVDTSVSPSQSTGTPASSIASTSSRFACRESRCSGRAFRNQKDLDRHFDSIHGTDVFHCRCGKSEKRKDNQDRHVRKCRLDVRGAYRCPCGHTTASPKEYLTHISRRVRNRQTRRSECTSSTSSGNGPGV</sequence>
<gene>
    <name evidence="2" type="ORF">B0T14DRAFT_517043</name>
</gene>
<dbReference type="EMBL" id="JAULSU010000003">
    <property type="protein sequence ID" value="KAK0623780.1"/>
    <property type="molecule type" value="Genomic_DNA"/>
</dbReference>
<feature type="compositionally biased region" description="Polar residues" evidence="1">
    <location>
        <begin position="76"/>
        <end position="106"/>
    </location>
</feature>
<protein>
    <recommendedName>
        <fullName evidence="4">C2H2-type domain-containing protein</fullName>
    </recommendedName>
</protein>
<feature type="compositionally biased region" description="Low complexity" evidence="1">
    <location>
        <begin position="112"/>
        <end position="136"/>
    </location>
</feature>
<evidence type="ECO:0008006" key="4">
    <source>
        <dbReference type="Google" id="ProtNLM"/>
    </source>
</evidence>
<name>A0AA40C3L6_9PEZI</name>
<accession>A0AA40C3L6</accession>
<keyword evidence="3" id="KW-1185">Reference proteome</keyword>
<evidence type="ECO:0000313" key="2">
    <source>
        <dbReference type="EMBL" id="KAK0623780.1"/>
    </source>
</evidence>
<dbReference type="Gene3D" id="3.30.160.60">
    <property type="entry name" value="Classic Zinc Finger"/>
    <property type="match status" value="1"/>
</dbReference>
<feature type="region of interest" description="Disordered" evidence="1">
    <location>
        <begin position="231"/>
        <end position="254"/>
    </location>
</feature>
<evidence type="ECO:0000256" key="1">
    <source>
        <dbReference type="SAM" id="MobiDB-lite"/>
    </source>
</evidence>